<feature type="region of interest" description="Disordered" evidence="1">
    <location>
        <begin position="592"/>
        <end position="627"/>
    </location>
</feature>
<sequence length="627" mass="69545">MAPRVALGANALAATILGLTIGYGIKFGQTVHVDGSAGAIAQTRCLFIGECKTVDVDHCFWSSQVMILALALGGILVGDFTLWAFSLHSKYMDEYAPECLKKGLFARIFGPKPQRQRVEEEAGDTNPNSGMRSHESSSLFTTVLGALCCVSALALFAPHKTNFTKGGAITSYSTEDYLSLKSVVSSEGVRKGLNDLLVDSASVTKDAAVAWLGSISREKYVRERHQGQTEVRRTYRIGDTTYQGIRTNGIGVNMASFQEYFLTGLDKDRILRDHGYNTSWINAPDYRFGSLEAMVYGTEMTVVCEDVTNKFDVQAGLGTVKHTTSKPGSKPNATPLAVAYDVSNSQLGIYWHIFHELGQDFKVTPYRKVFSPEQYIVITDSSKKLFQDVSVLECSYKGDDFVTKINMRPDGIEIRGRDTNRNKLKTSHLNLVNQAISPVLEDATGPLQHALKEARVAWAGRRGRTQYDNFVMLSMVQDVLTDLASGYWSLMRQQIETSMGLPSALLDSKRQKQYEKLGLYNGHLHGSYTRLGGSLWGLILPSLLLVLPLFSLWRMLLALFIDKIIDFRARRESGSTYWQPLLQSDEEVVDYYDVPPPMPPPKDDEEEPPPPYASENGEMSAQEGVGL</sequence>
<dbReference type="KEGG" id="pfy:PFICI_10106"/>
<dbReference type="AlphaFoldDB" id="W3WW54"/>
<name>W3WW54_PESFW</name>
<dbReference type="GeneID" id="19275119"/>
<evidence type="ECO:0000313" key="4">
    <source>
        <dbReference type="Proteomes" id="UP000030651"/>
    </source>
</evidence>
<feature type="compositionally biased region" description="Polar residues" evidence="1">
    <location>
        <begin position="125"/>
        <end position="134"/>
    </location>
</feature>
<gene>
    <name evidence="3" type="ORF">PFICI_10106</name>
</gene>
<protein>
    <submittedName>
        <fullName evidence="3">Uncharacterized protein</fullName>
    </submittedName>
</protein>
<proteinExistence type="predicted"/>
<dbReference type="EMBL" id="KI912115">
    <property type="protein sequence ID" value="ETS78044.1"/>
    <property type="molecule type" value="Genomic_DNA"/>
</dbReference>
<dbReference type="OMA" id="NTSWINA"/>
<evidence type="ECO:0000256" key="1">
    <source>
        <dbReference type="SAM" id="MobiDB-lite"/>
    </source>
</evidence>
<feature type="transmembrane region" description="Helical" evidence="2">
    <location>
        <begin position="535"/>
        <end position="561"/>
    </location>
</feature>
<accession>W3WW54</accession>
<keyword evidence="2" id="KW-1133">Transmembrane helix</keyword>
<organism evidence="3 4">
    <name type="scientific">Pestalotiopsis fici (strain W106-1 / CGMCC3.15140)</name>
    <dbReference type="NCBI Taxonomy" id="1229662"/>
    <lineage>
        <taxon>Eukaryota</taxon>
        <taxon>Fungi</taxon>
        <taxon>Dikarya</taxon>
        <taxon>Ascomycota</taxon>
        <taxon>Pezizomycotina</taxon>
        <taxon>Sordariomycetes</taxon>
        <taxon>Xylariomycetidae</taxon>
        <taxon>Amphisphaeriales</taxon>
        <taxon>Sporocadaceae</taxon>
        <taxon>Pestalotiopsis</taxon>
    </lineage>
</organism>
<keyword evidence="2" id="KW-0472">Membrane</keyword>
<feature type="transmembrane region" description="Helical" evidence="2">
    <location>
        <begin position="7"/>
        <end position="25"/>
    </location>
</feature>
<dbReference type="InParanoid" id="W3WW54"/>
<feature type="transmembrane region" description="Helical" evidence="2">
    <location>
        <begin position="139"/>
        <end position="157"/>
    </location>
</feature>
<evidence type="ECO:0000256" key="2">
    <source>
        <dbReference type="SAM" id="Phobius"/>
    </source>
</evidence>
<reference evidence="4" key="1">
    <citation type="journal article" date="2015" name="BMC Genomics">
        <title>Genomic and transcriptomic analysis of the endophytic fungus Pestalotiopsis fici reveals its lifestyle and high potential for synthesis of natural products.</title>
        <authorList>
            <person name="Wang X."/>
            <person name="Zhang X."/>
            <person name="Liu L."/>
            <person name="Xiang M."/>
            <person name="Wang W."/>
            <person name="Sun X."/>
            <person name="Che Y."/>
            <person name="Guo L."/>
            <person name="Liu G."/>
            <person name="Guo L."/>
            <person name="Wang C."/>
            <person name="Yin W.B."/>
            <person name="Stadler M."/>
            <person name="Zhang X."/>
            <person name="Liu X."/>
        </authorList>
    </citation>
    <scope>NUCLEOTIDE SEQUENCE [LARGE SCALE GENOMIC DNA]</scope>
    <source>
        <strain evidence="4">W106-1 / CGMCC3.15140</strain>
    </source>
</reference>
<keyword evidence="2" id="KW-0812">Transmembrane</keyword>
<feature type="transmembrane region" description="Helical" evidence="2">
    <location>
        <begin position="65"/>
        <end position="85"/>
    </location>
</feature>
<dbReference type="HOGENOM" id="CLU_436206_0_0_1"/>
<dbReference type="OrthoDB" id="4767031at2759"/>
<dbReference type="eggNOG" id="ENOG502SXH8">
    <property type="taxonomic scope" value="Eukaryota"/>
</dbReference>
<feature type="region of interest" description="Disordered" evidence="1">
    <location>
        <begin position="115"/>
        <end position="134"/>
    </location>
</feature>
<evidence type="ECO:0000313" key="3">
    <source>
        <dbReference type="EMBL" id="ETS78044.1"/>
    </source>
</evidence>
<dbReference type="Proteomes" id="UP000030651">
    <property type="component" value="Unassembled WGS sequence"/>
</dbReference>
<keyword evidence="4" id="KW-1185">Reference proteome</keyword>
<dbReference type="RefSeq" id="XP_007836878.1">
    <property type="nucleotide sequence ID" value="XM_007838687.1"/>
</dbReference>